<protein>
    <submittedName>
        <fullName evidence="1">Uncharacterized protein</fullName>
    </submittedName>
</protein>
<gene>
    <name evidence="1" type="ORF">JET14_17235</name>
</gene>
<dbReference type="Proteomes" id="UP000596083">
    <property type="component" value="Chromosome"/>
</dbReference>
<evidence type="ECO:0000313" key="2">
    <source>
        <dbReference type="Proteomes" id="UP000596083"/>
    </source>
</evidence>
<dbReference type="EMBL" id="CP066786">
    <property type="protein sequence ID" value="QQM30012.1"/>
    <property type="molecule type" value="Genomic_DNA"/>
</dbReference>
<sequence length="49" mass="5586">MSRRIERSRQDIIRTSHSIAGDGGDVPDGAILGRLWPDRRILWQVRESG</sequence>
<accession>A0A7T7HIZ8</accession>
<evidence type="ECO:0000313" key="1">
    <source>
        <dbReference type="EMBL" id="QQM30012.1"/>
    </source>
</evidence>
<proteinExistence type="predicted"/>
<reference evidence="1 2" key="1">
    <citation type="submission" date="2020-12" db="EMBL/GenBank/DDBJ databases">
        <authorList>
            <person name="Zheng R.K."/>
            <person name="Sun C.M."/>
        </authorList>
    </citation>
    <scope>NUCLEOTIDE SEQUENCE [LARGE SCALE GENOMIC DNA]</scope>
    <source>
        <strain evidence="1 2">ZRK001</strain>
    </source>
</reference>
<dbReference type="KEGG" id="mlut:JET14_17235"/>
<dbReference type="AlphaFoldDB" id="A0A7T7HIZ8"/>
<name>A0A7T7HIZ8_9HYPH</name>
<dbReference type="RefSeq" id="WP_200335104.1">
    <property type="nucleotide sequence ID" value="NZ_CP066786.1"/>
</dbReference>
<organism evidence="1 2">
    <name type="scientific">Martelella lutilitoris</name>
    <dbReference type="NCBI Taxonomy" id="2583532"/>
    <lineage>
        <taxon>Bacteria</taxon>
        <taxon>Pseudomonadati</taxon>
        <taxon>Pseudomonadota</taxon>
        <taxon>Alphaproteobacteria</taxon>
        <taxon>Hyphomicrobiales</taxon>
        <taxon>Aurantimonadaceae</taxon>
        <taxon>Martelella</taxon>
    </lineage>
</organism>